<dbReference type="EMBL" id="AYXO01000052">
    <property type="protein sequence ID" value="ETA05265.1"/>
    <property type="molecule type" value="Genomic_DNA"/>
</dbReference>
<accession>W9DG54</accession>
<keyword evidence="2" id="KW-1185">Reference proteome</keyword>
<organism evidence="1 2">
    <name type="scientific">Gordonia alkanivorans CGMCC 6845</name>
    <dbReference type="NCBI Taxonomy" id="1423140"/>
    <lineage>
        <taxon>Bacteria</taxon>
        <taxon>Bacillati</taxon>
        <taxon>Actinomycetota</taxon>
        <taxon>Actinomycetes</taxon>
        <taxon>Mycobacteriales</taxon>
        <taxon>Gordoniaceae</taxon>
        <taxon>Gordonia</taxon>
    </lineage>
</organism>
<protein>
    <submittedName>
        <fullName evidence="1">Uncharacterized protein</fullName>
    </submittedName>
</protein>
<reference evidence="1 2" key="1">
    <citation type="journal article" date="2014" name="Genome Announc.">
        <title>Draft Genome Sequence of Gordonia alkanivorans Strain CGMCC6845, a Halotolerant Hydrocarbon-Degrading Bacterium.</title>
        <authorList>
            <person name="Wang X."/>
            <person name="Jin D."/>
            <person name="Zhou L."/>
            <person name="Wu L."/>
            <person name="An W."/>
            <person name="Zhao L."/>
        </authorList>
    </citation>
    <scope>NUCLEOTIDE SEQUENCE [LARGE SCALE GENOMIC DNA]</scope>
    <source>
        <strain evidence="1 2">CGMCC 6845</strain>
    </source>
</reference>
<evidence type="ECO:0000313" key="2">
    <source>
        <dbReference type="Proteomes" id="UP000035035"/>
    </source>
</evidence>
<evidence type="ECO:0000313" key="1">
    <source>
        <dbReference type="EMBL" id="ETA05265.1"/>
    </source>
</evidence>
<dbReference type="AlphaFoldDB" id="W9DG54"/>
<proteinExistence type="predicted"/>
<dbReference type="Proteomes" id="UP000035035">
    <property type="component" value="Unassembled WGS sequence"/>
</dbReference>
<sequence>MGDILLAEADVDEDQAVIELDGKYVGDAFGNAHRCESAAVEVVNMTNRSDLWKHDRNPSFRKLIQRLSQYSQQLSAGAGVRAGRRKAREVYQFSERSGGQVPRSDLFEVAAKDRDARDLGFEIRTMRGHRAADEAHDGTGALK</sequence>
<comment type="caution">
    <text evidence="1">The sequence shown here is derived from an EMBL/GenBank/DDBJ whole genome shotgun (WGS) entry which is preliminary data.</text>
</comment>
<gene>
    <name evidence="1" type="ORF">V525_19210</name>
</gene>
<dbReference type="HOGENOM" id="CLU_1803444_0_0_11"/>
<name>W9DG54_9ACTN</name>